<dbReference type="EMBL" id="JBCGDP010000057">
    <property type="protein sequence ID" value="MEM0578799.1"/>
    <property type="molecule type" value="Genomic_DNA"/>
</dbReference>
<dbReference type="SUPFAM" id="SSF46689">
    <property type="entry name" value="Homeodomain-like"/>
    <property type="match status" value="1"/>
</dbReference>
<gene>
    <name evidence="2" type="ORF">WFZ86_20045</name>
</gene>
<reference evidence="2 3" key="1">
    <citation type="submission" date="2024-03" db="EMBL/GenBank/DDBJ databases">
        <title>Two novel species of the genus Flavobacterium exhibiting potentially degradation of complex polysaccharides.</title>
        <authorList>
            <person name="Lian X."/>
        </authorList>
    </citation>
    <scope>NUCLEOTIDE SEQUENCE [LARGE SCALE GENOMIC DNA]</scope>
    <source>
        <strain evidence="2 3">N6</strain>
    </source>
</reference>
<protein>
    <submittedName>
        <fullName evidence="2">Transposase</fullName>
    </submittedName>
</protein>
<evidence type="ECO:0000256" key="1">
    <source>
        <dbReference type="SAM" id="Coils"/>
    </source>
</evidence>
<comment type="caution">
    <text evidence="2">The sequence shown here is derived from an EMBL/GenBank/DDBJ whole genome shotgun (WGS) entry which is preliminary data.</text>
</comment>
<dbReference type="RefSeq" id="WP_342693598.1">
    <property type="nucleotide sequence ID" value="NZ_JBCGDP010000057.1"/>
</dbReference>
<accession>A0ABU9NUD1</accession>
<proteinExistence type="predicted"/>
<evidence type="ECO:0000313" key="3">
    <source>
        <dbReference type="Proteomes" id="UP001468798"/>
    </source>
</evidence>
<organism evidence="2 3">
    <name type="scientific">Flavobacterium polysaccharolyticum</name>
    <dbReference type="NCBI Taxonomy" id="3133148"/>
    <lineage>
        <taxon>Bacteria</taxon>
        <taxon>Pseudomonadati</taxon>
        <taxon>Bacteroidota</taxon>
        <taxon>Flavobacteriia</taxon>
        <taxon>Flavobacteriales</taxon>
        <taxon>Flavobacteriaceae</taxon>
        <taxon>Flavobacterium</taxon>
    </lineage>
</organism>
<sequence>MINRAGTNTTKRYSNYSEEFKRKVCEEYIKGTKTKAEIKSQYRIKSSTSIILDWLRKFGYIESKISSISEFQFMAKRQQSTSKDVEKENEDLKLQLKMYKRMIEIAEKEFKISIIKKSDSK</sequence>
<keyword evidence="1" id="KW-0175">Coiled coil</keyword>
<feature type="coiled-coil region" evidence="1">
    <location>
        <begin position="75"/>
        <end position="109"/>
    </location>
</feature>
<dbReference type="Proteomes" id="UP001468798">
    <property type="component" value="Unassembled WGS sequence"/>
</dbReference>
<evidence type="ECO:0000313" key="2">
    <source>
        <dbReference type="EMBL" id="MEM0578799.1"/>
    </source>
</evidence>
<name>A0ABU9NUD1_9FLAO</name>
<keyword evidence="3" id="KW-1185">Reference proteome</keyword>
<dbReference type="InterPro" id="IPR009057">
    <property type="entry name" value="Homeodomain-like_sf"/>
</dbReference>